<feature type="compositionally biased region" description="Low complexity" evidence="8">
    <location>
        <begin position="544"/>
        <end position="554"/>
    </location>
</feature>
<evidence type="ECO:0000259" key="9">
    <source>
        <dbReference type="PROSITE" id="PS50011"/>
    </source>
</evidence>
<evidence type="ECO:0000256" key="6">
    <source>
        <dbReference type="PROSITE-ProRule" id="PRU10141"/>
    </source>
</evidence>
<reference evidence="10 11" key="1">
    <citation type="journal article" date="2014" name="Nat. Commun.">
        <title>Klebsormidium flaccidum genome reveals primary factors for plant terrestrial adaptation.</title>
        <authorList>
            <person name="Hori K."/>
            <person name="Maruyama F."/>
            <person name="Fujisawa T."/>
            <person name="Togashi T."/>
            <person name="Yamamoto N."/>
            <person name="Seo M."/>
            <person name="Sato S."/>
            <person name="Yamada T."/>
            <person name="Mori H."/>
            <person name="Tajima N."/>
            <person name="Moriyama T."/>
            <person name="Ikeuchi M."/>
            <person name="Watanabe M."/>
            <person name="Wada H."/>
            <person name="Kobayashi K."/>
            <person name="Saito M."/>
            <person name="Masuda T."/>
            <person name="Sasaki-Sekimoto Y."/>
            <person name="Mashiguchi K."/>
            <person name="Awai K."/>
            <person name="Shimojima M."/>
            <person name="Masuda S."/>
            <person name="Iwai M."/>
            <person name="Nobusawa T."/>
            <person name="Narise T."/>
            <person name="Kondo S."/>
            <person name="Saito H."/>
            <person name="Sato R."/>
            <person name="Murakawa M."/>
            <person name="Ihara Y."/>
            <person name="Oshima-Yamada Y."/>
            <person name="Ohtaka K."/>
            <person name="Satoh M."/>
            <person name="Sonobe K."/>
            <person name="Ishii M."/>
            <person name="Ohtani R."/>
            <person name="Kanamori-Sato M."/>
            <person name="Honoki R."/>
            <person name="Miyazaki D."/>
            <person name="Mochizuki H."/>
            <person name="Umetsu J."/>
            <person name="Higashi K."/>
            <person name="Shibata D."/>
            <person name="Kamiya Y."/>
            <person name="Sato N."/>
            <person name="Nakamura Y."/>
            <person name="Tabata S."/>
            <person name="Ida S."/>
            <person name="Kurokawa K."/>
            <person name="Ohta H."/>
        </authorList>
    </citation>
    <scope>NUCLEOTIDE SEQUENCE [LARGE SCALE GENOMIC DNA]</scope>
    <source>
        <strain evidence="10 11">NIES-2285</strain>
    </source>
</reference>
<dbReference type="AlphaFoldDB" id="A0A1Y1IRU2"/>
<organism evidence="10 11">
    <name type="scientific">Klebsormidium nitens</name>
    <name type="common">Green alga</name>
    <name type="synonym">Ulothrix nitens</name>
    <dbReference type="NCBI Taxonomy" id="105231"/>
    <lineage>
        <taxon>Eukaryota</taxon>
        <taxon>Viridiplantae</taxon>
        <taxon>Streptophyta</taxon>
        <taxon>Klebsormidiophyceae</taxon>
        <taxon>Klebsormidiales</taxon>
        <taxon>Klebsormidiaceae</taxon>
        <taxon>Klebsormidium</taxon>
    </lineage>
</organism>
<keyword evidence="7" id="KW-0175">Coiled coil</keyword>
<keyword evidence="11" id="KW-1185">Reference proteome</keyword>
<evidence type="ECO:0000256" key="7">
    <source>
        <dbReference type="SAM" id="Coils"/>
    </source>
</evidence>
<dbReference type="InterPro" id="IPR051348">
    <property type="entry name" value="U-box_ubiquitin_ligases"/>
</dbReference>
<evidence type="ECO:0000256" key="4">
    <source>
        <dbReference type="ARBA" id="ARBA00022786"/>
    </source>
</evidence>
<evidence type="ECO:0000256" key="8">
    <source>
        <dbReference type="SAM" id="MobiDB-lite"/>
    </source>
</evidence>
<feature type="compositionally biased region" description="Low complexity" evidence="8">
    <location>
        <begin position="514"/>
        <end position="534"/>
    </location>
</feature>
<dbReference type="Gene3D" id="3.30.200.20">
    <property type="entry name" value="Phosphorylase Kinase, domain 1"/>
    <property type="match status" value="1"/>
</dbReference>
<protein>
    <submittedName>
        <fullName evidence="10">Serine Threonine protein kinase</fullName>
    </submittedName>
</protein>
<dbReference type="InterPro" id="IPR011009">
    <property type="entry name" value="Kinase-like_dom_sf"/>
</dbReference>
<dbReference type="PROSITE" id="PS50011">
    <property type="entry name" value="PROTEIN_KINASE_DOM"/>
    <property type="match status" value="1"/>
</dbReference>
<dbReference type="InterPro" id="IPR008271">
    <property type="entry name" value="Ser/Thr_kinase_AS"/>
</dbReference>
<keyword evidence="4" id="KW-0833">Ubl conjugation pathway</keyword>
<sequence>MSAAGSARRGPVPDIATRVRNTSEQGPRLTSSASFKQLGRPLRLWTDNEQGSAESSLPGKARLLVVSNIYGVTFFAHANGVYAAPTARLIELAQLGDRESSASNGVGEQFKRVSFEESVHILSLSADELRLAVCTKRNLTIYSTQELLEQPNPTALRTFARRCVRSLAWSPTGPCTLLALLENNILLLIPDVTEGAIPSPEVLIAVAASWSPDGRHVAYVSTDGTIYIKTSDLKAFIATTKLELPVGLRARDYRTNNDIKQRIDSLEWVHPDLLLLGLVQSDPIQASGSGTSPLVALRFTGSDFADRTGSLSQILFTGLCPHILPGATRADTGPNLHTAVISAWNFILVANRKSASEQINLLGWDLPSAENAGYELESLRQLKWGSAPDEWLQWVGSPTLEERDFVVGLAVDITSSQILWEDPRFPSGHRRPSPLPIMLYLTSNGILGAYAIARRDALPVPNLVSAPRTTYAPLSTFAQAAIPRRPAARTSYISEAPPSAASTIAGPSNALTGSPSRPVPRASSPATRASSEAADPGPGLRAVGSQAASSSGQSLSDEDNVAETTITAAPASTATLRASTPDLVPIESTSRASTAPHGQRARECLIQVHRLETNPPHSAASGDYGADPILLVHSAPSSPAGSTRFSSSITIGSGVGTEAPRGGVTDASSSIQRAPISPRTDGSANRNSGPGLVFSAAEKAVLSSWLRSEEALGAKRREIGGLRAALAAERERAEQLEAALHVEQSKVWELEKVAKAACRSAGRLLDHAPLKRYAYADLAAATAGFAEANIIGTGGFGTVYKGVVDHIEVAVKVLSEHGQQGPAEFQREVEVHCRVRHPHVTMLLGTCLEPRACLVYDLMPNGSLDDRLNRAGGSAALTWQARARIAAEVAVVLLALHSARPAPIIHRDVKPANILLDRNLVSKLCDVGLAEIAPQLAPGANLRAASHVSSRGGSAVGTFAYMDPQYANEGEYGPASDVFAFGVVLLQLLTGKPPVGLRRVVSEAVSAGRLRTVLDAAAGSWPAEDAAALARLAIACTETARKDRPSLERQIVPVLTAMKARALAASEREGGPEVPHKFRCPISQVKV</sequence>
<keyword evidence="5 6" id="KW-0067">ATP-binding</keyword>
<dbReference type="SMART" id="SM00220">
    <property type="entry name" value="S_TKc"/>
    <property type="match status" value="1"/>
</dbReference>
<evidence type="ECO:0000256" key="3">
    <source>
        <dbReference type="ARBA" id="ARBA00022777"/>
    </source>
</evidence>
<dbReference type="GO" id="GO:0004672">
    <property type="term" value="F:protein kinase activity"/>
    <property type="evidence" value="ECO:0007669"/>
    <property type="project" value="InterPro"/>
</dbReference>
<evidence type="ECO:0000256" key="2">
    <source>
        <dbReference type="ARBA" id="ARBA00022741"/>
    </source>
</evidence>
<evidence type="ECO:0000256" key="1">
    <source>
        <dbReference type="ARBA" id="ARBA00022679"/>
    </source>
</evidence>
<dbReference type="InterPro" id="IPR015943">
    <property type="entry name" value="WD40/YVTN_repeat-like_dom_sf"/>
</dbReference>
<evidence type="ECO:0000313" key="10">
    <source>
        <dbReference type="EMBL" id="GAQ91971.1"/>
    </source>
</evidence>
<feature type="compositionally biased region" description="Polar residues" evidence="8">
    <location>
        <begin position="19"/>
        <end position="32"/>
    </location>
</feature>
<dbReference type="PANTHER" id="PTHR45647:SF139">
    <property type="entry name" value="OS02G0152300 PROTEIN"/>
    <property type="match status" value="1"/>
</dbReference>
<proteinExistence type="predicted"/>
<dbReference type="PROSITE" id="PS00108">
    <property type="entry name" value="PROTEIN_KINASE_ST"/>
    <property type="match status" value="1"/>
</dbReference>
<dbReference type="PANTHER" id="PTHR45647">
    <property type="entry name" value="OS02G0152300 PROTEIN"/>
    <property type="match status" value="1"/>
</dbReference>
<feature type="binding site" evidence="6">
    <location>
        <position position="812"/>
    </location>
    <ligand>
        <name>ATP</name>
        <dbReference type="ChEBI" id="CHEBI:30616"/>
    </ligand>
</feature>
<feature type="region of interest" description="Disordered" evidence="8">
    <location>
        <begin position="1"/>
        <end position="32"/>
    </location>
</feature>
<feature type="compositionally biased region" description="Polar residues" evidence="8">
    <location>
        <begin position="500"/>
        <end position="513"/>
    </location>
</feature>
<feature type="domain" description="Protein kinase" evidence="9">
    <location>
        <begin position="785"/>
        <end position="1055"/>
    </location>
</feature>
<dbReference type="OrthoDB" id="4062651at2759"/>
<dbReference type="SUPFAM" id="SSF117289">
    <property type="entry name" value="Nucleoporin domain"/>
    <property type="match status" value="1"/>
</dbReference>
<dbReference type="Gene3D" id="1.10.510.10">
    <property type="entry name" value="Transferase(Phosphotransferase) domain 1"/>
    <property type="match status" value="1"/>
</dbReference>
<evidence type="ECO:0000256" key="5">
    <source>
        <dbReference type="ARBA" id="ARBA00022840"/>
    </source>
</evidence>
<dbReference type="Proteomes" id="UP000054558">
    <property type="component" value="Unassembled WGS sequence"/>
</dbReference>
<gene>
    <name evidence="10" type="ORF">KFL_008940020</name>
</gene>
<keyword evidence="3 10" id="KW-0418">Kinase</keyword>
<dbReference type="InterPro" id="IPR000719">
    <property type="entry name" value="Prot_kinase_dom"/>
</dbReference>
<feature type="region of interest" description="Disordered" evidence="8">
    <location>
        <begin position="572"/>
        <end position="600"/>
    </location>
</feature>
<feature type="coiled-coil region" evidence="7">
    <location>
        <begin position="719"/>
        <end position="746"/>
    </location>
</feature>
<name>A0A1Y1IRU2_KLENI</name>
<feature type="region of interest" description="Disordered" evidence="8">
    <location>
        <begin position="651"/>
        <end position="689"/>
    </location>
</feature>
<keyword evidence="1" id="KW-0808">Transferase</keyword>
<dbReference type="EMBL" id="DF237843">
    <property type="protein sequence ID" value="GAQ91971.1"/>
    <property type="molecule type" value="Genomic_DNA"/>
</dbReference>
<dbReference type="SUPFAM" id="SSF56112">
    <property type="entry name" value="Protein kinase-like (PK-like)"/>
    <property type="match status" value="1"/>
</dbReference>
<evidence type="ECO:0000313" key="11">
    <source>
        <dbReference type="Proteomes" id="UP000054558"/>
    </source>
</evidence>
<dbReference type="PROSITE" id="PS00107">
    <property type="entry name" value="PROTEIN_KINASE_ATP"/>
    <property type="match status" value="1"/>
</dbReference>
<dbReference type="GO" id="GO:0005524">
    <property type="term" value="F:ATP binding"/>
    <property type="evidence" value="ECO:0007669"/>
    <property type="project" value="UniProtKB-UniRule"/>
</dbReference>
<dbReference type="InterPro" id="IPR017441">
    <property type="entry name" value="Protein_kinase_ATP_BS"/>
</dbReference>
<accession>A0A1Y1IRU2</accession>
<dbReference type="Gene3D" id="2.130.10.10">
    <property type="entry name" value="YVTN repeat-like/Quinoprotein amine dehydrogenase"/>
    <property type="match status" value="1"/>
</dbReference>
<dbReference type="Pfam" id="PF00069">
    <property type="entry name" value="Pkinase"/>
    <property type="match status" value="1"/>
</dbReference>
<feature type="region of interest" description="Disordered" evidence="8">
    <location>
        <begin position="489"/>
        <end position="560"/>
    </location>
</feature>
<keyword evidence="2 6" id="KW-0547">Nucleotide-binding</keyword>
<dbReference type="STRING" id="105231.A0A1Y1IRU2"/>